<gene>
    <name evidence="1" type="ORF">S01H4_55267</name>
</gene>
<dbReference type="EMBL" id="BART01031878">
    <property type="protein sequence ID" value="GAH17863.1"/>
    <property type="molecule type" value="Genomic_DNA"/>
</dbReference>
<accession>X1FAS3</accession>
<proteinExistence type="predicted"/>
<feature type="non-terminal residue" evidence="1">
    <location>
        <position position="1"/>
    </location>
</feature>
<name>X1FAS3_9ZZZZ</name>
<comment type="caution">
    <text evidence="1">The sequence shown here is derived from an EMBL/GenBank/DDBJ whole genome shotgun (WGS) entry which is preliminary data.</text>
</comment>
<protein>
    <submittedName>
        <fullName evidence="1">Uncharacterized protein</fullName>
    </submittedName>
</protein>
<sequence length="84" mass="9517">HAEFPCHSKRKPAHHLLRRSELFAHGDRQVSTVNGSDIGIRGMNIAILMVINHGECRRSYPNVLREESLNADKRLFLPEFGIGV</sequence>
<dbReference type="AlphaFoldDB" id="X1FAS3"/>
<evidence type="ECO:0000313" key="1">
    <source>
        <dbReference type="EMBL" id="GAH17863.1"/>
    </source>
</evidence>
<organism evidence="1">
    <name type="scientific">marine sediment metagenome</name>
    <dbReference type="NCBI Taxonomy" id="412755"/>
    <lineage>
        <taxon>unclassified sequences</taxon>
        <taxon>metagenomes</taxon>
        <taxon>ecological metagenomes</taxon>
    </lineage>
</organism>
<reference evidence="1" key="1">
    <citation type="journal article" date="2014" name="Front. Microbiol.">
        <title>High frequency of phylogenetically diverse reductive dehalogenase-homologous genes in deep subseafloor sedimentary metagenomes.</title>
        <authorList>
            <person name="Kawai M."/>
            <person name="Futagami T."/>
            <person name="Toyoda A."/>
            <person name="Takaki Y."/>
            <person name="Nishi S."/>
            <person name="Hori S."/>
            <person name="Arai W."/>
            <person name="Tsubouchi T."/>
            <person name="Morono Y."/>
            <person name="Uchiyama I."/>
            <person name="Ito T."/>
            <person name="Fujiyama A."/>
            <person name="Inagaki F."/>
            <person name="Takami H."/>
        </authorList>
    </citation>
    <scope>NUCLEOTIDE SEQUENCE</scope>
    <source>
        <strain evidence="1">Expedition CK06-06</strain>
    </source>
</reference>